<feature type="compositionally biased region" description="Low complexity" evidence="6">
    <location>
        <begin position="364"/>
        <end position="379"/>
    </location>
</feature>
<dbReference type="InterPro" id="IPR011989">
    <property type="entry name" value="ARM-like"/>
</dbReference>
<evidence type="ECO:0000256" key="3">
    <source>
        <dbReference type="ARBA" id="ARBA00022741"/>
    </source>
</evidence>
<proteinExistence type="predicted"/>
<keyword evidence="1" id="KW-0723">Serine/threonine-protein kinase</keyword>
<dbReference type="OrthoDB" id="7537227at2759"/>
<dbReference type="Gene3D" id="1.25.10.10">
    <property type="entry name" value="Leucine-rich Repeat Variant"/>
    <property type="match status" value="6"/>
</dbReference>
<evidence type="ECO:0000313" key="8">
    <source>
        <dbReference type="EMBL" id="KAA6401905.1"/>
    </source>
</evidence>
<dbReference type="SUPFAM" id="SSF56112">
    <property type="entry name" value="Protein kinase-like (PK-like)"/>
    <property type="match status" value="1"/>
</dbReference>
<keyword evidence="3" id="KW-0547">Nucleotide-binding</keyword>
<organism evidence="8 9">
    <name type="scientific">Streblomastix strix</name>
    <dbReference type="NCBI Taxonomy" id="222440"/>
    <lineage>
        <taxon>Eukaryota</taxon>
        <taxon>Metamonada</taxon>
        <taxon>Preaxostyla</taxon>
        <taxon>Oxymonadida</taxon>
        <taxon>Streblomastigidae</taxon>
        <taxon>Streblomastix</taxon>
    </lineage>
</organism>
<evidence type="ECO:0000256" key="5">
    <source>
        <dbReference type="ARBA" id="ARBA00022840"/>
    </source>
</evidence>
<dbReference type="Gene3D" id="1.10.510.10">
    <property type="entry name" value="Transferase(Phosphotransferase) domain 1"/>
    <property type="match status" value="1"/>
</dbReference>
<feature type="non-terminal residue" evidence="8">
    <location>
        <position position="1960"/>
    </location>
</feature>
<dbReference type="CDD" id="cd00180">
    <property type="entry name" value="PKc"/>
    <property type="match status" value="1"/>
</dbReference>
<dbReference type="GO" id="GO:0005634">
    <property type="term" value="C:nucleus"/>
    <property type="evidence" value="ECO:0007669"/>
    <property type="project" value="TreeGrafter"/>
</dbReference>
<evidence type="ECO:0000313" key="9">
    <source>
        <dbReference type="Proteomes" id="UP000324800"/>
    </source>
</evidence>
<evidence type="ECO:0000256" key="4">
    <source>
        <dbReference type="ARBA" id="ARBA00022777"/>
    </source>
</evidence>
<dbReference type="Pfam" id="PF00069">
    <property type="entry name" value="Pkinase"/>
    <property type="match status" value="1"/>
</dbReference>
<evidence type="ECO:0000256" key="6">
    <source>
        <dbReference type="SAM" id="MobiDB-lite"/>
    </source>
</evidence>
<evidence type="ECO:0000256" key="1">
    <source>
        <dbReference type="ARBA" id="ARBA00022527"/>
    </source>
</evidence>
<keyword evidence="2" id="KW-0808">Transferase</keyword>
<gene>
    <name evidence="8" type="ORF">EZS28_002572</name>
</gene>
<evidence type="ECO:0000256" key="2">
    <source>
        <dbReference type="ARBA" id="ARBA00022679"/>
    </source>
</evidence>
<dbReference type="PANTHER" id="PTHR24345">
    <property type="entry name" value="SERINE/THREONINE-PROTEIN KINASE PLK"/>
    <property type="match status" value="1"/>
</dbReference>
<keyword evidence="5" id="KW-0067">ATP-binding</keyword>
<dbReference type="InterPro" id="IPR016024">
    <property type="entry name" value="ARM-type_fold"/>
</dbReference>
<comment type="caution">
    <text evidence="8">The sequence shown here is derived from an EMBL/GenBank/DDBJ whole genome shotgun (WGS) entry which is preliminary data.</text>
</comment>
<evidence type="ECO:0000259" key="7">
    <source>
        <dbReference type="PROSITE" id="PS50011"/>
    </source>
</evidence>
<feature type="region of interest" description="Disordered" evidence="6">
    <location>
        <begin position="362"/>
        <end position="392"/>
    </location>
</feature>
<keyword evidence="4" id="KW-0418">Kinase</keyword>
<protein>
    <recommendedName>
        <fullName evidence="7">Protein kinase domain-containing protein</fullName>
    </recommendedName>
</protein>
<dbReference type="GO" id="GO:0005524">
    <property type="term" value="F:ATP binding"/>
    <property type="evidence" value="ECO:0007669"/>
    <property type="project" value="UniProtKB-KW"/>
</dbReference>
<dbReference type="EMBL" id="SNRW01000316">
    <property type="protein sequence ID" value="KAA6401905.1"/>
    <property type="molecule type" value="Genomic_DNA"/>
</dbReference>
<accession>A0A5J4X5J9</accession>
<dbReference type="SUPFAM" id="SSF48371">
    <property type="entry name" value="ARM repeat"/>
    <property type="match status" value="3"/>
</dbReference>
<dbReference type="InterPro" id="IPR011009">
    <property type="entry name" value="Kinase-like_dom_sf"/>
</dbReference>
<dbReference type="PROSITE" id="PS50011">
    <property type="entry name" value="PROTEIN_KINASE_DOM"/>
    <property type="match status" value="1"/>
</dbReference>
<reference evidence="8 9" key="1">
    <citation type="submission" date="2019-03" db="EMBL/GenBank/DDBJ databases">
        <title>Single cell metagenomics reveals metabolic interactions within the superorganism composed of flagellate Streblomastix strix and complex community of Bacteroidetes bacteria on its surface.</title>
        <authorList>
            <person name="Treitli S.C."/>
            <person name="Kolisko M."/>
            <person name="Husnik F."/>
            <person name="Keeling P."/>
            <person name="Hampl V."/>
        </authorList>
    </citation>
    <scope>NUCLEOTIDE SEQUENCE [LARGE SCALE GENOMIC DNA]</scope>
    <source>
        <strain evidence="8">ST1C</strain>
    </source>
</reference>
<dbReference type="PANTHER" id="PTHR24345:SF0">
    <property type="entry name" value="CELL CYCLE SERINE_THREONINE-PROTEIN KINASE CDC5_MSD2"/>
    <property type="match status" value="1"/>
</dbReference>
<dbReference type="GO" id="GO:0004674">
    <property type="term" value="F:protein serine/threonine kinase activity"/>
    <property type="evidence" value="ECO:0007669"/>
    <property type="project" value="UniProtKB-KW"/>
</dbReference>
<dbReference type="Proteomes" id="UP000324800">
    <property type="component" value="Unassembled WGS sequence"/>
</dbReference>
<sequence>MKVLRTLGKSSSSHVFQVQNDENGLVAAKVISPNKEIVNPFILTYHSIETLDDNAVILMEYANMKNLDILIGAKKDIPIPIIRALMRQILEGLRLMHENGIIHENIKGQNILLHSPPGSGRVIVKIADFEIIPQQPPEMTMDNEKENIKADGKVDVWSAGIIFHQLVTHETPFLPTNSQTEQIVTFDHHPAKDDILWDLLTKMLTFNRKDRISIQDALNHEFFTGEQAMNEVSEEAKNLAVAAQIAKKYSNKSVTQYDTNSLFIIPLTEIQTIIDVDLEADKAQIDSTESVNQILAIDTEAGNSQELEQSIEPQITAPSPVQHSINQKEGDNSLSKQPQLQPEVEQITDEYPKIQQLIIKHKSSSSQSSFQPTHSSSEQIQSVPQIKEEQKSQEPQLIIDYKQIVAILKIPIKGSKEQKIHFQKQQESECVKITNRLKDKDDDEGRNDAITAGVTEELSNIFGIHELSTITQPFVEAFLSVTFPFSWEKRNQIYIKKSPYPGLFRILEHKDIEVVRLAIRSIGSMLICGLIGVQGAEPNLHYESIDSFNGIKKLFSLFKKTKDKQTKDVSSICIGILFHAKEILDKNIRQEVISHLKSIVNDPDKWTKESSIGAISYLALNQENYNEIMKGLNFKAISSLIGKHYVSSAEQRQKILQQQYEKSNLLCGMLQGRKDNELRQQLINSGLVESLFYIFLTRDLESISITFPNLFFNLLVPSSDEIVLQIYSKKPYLHLIRLTTHFDNEIVLLALYSIQNILLSGSKSATFHSMHPHFETIQLHDGVEILYKLFLKTDTNKKIKDTSALCISSIFRTGIIPDQAFRSEIITHLISLLEDPDEWLRIKASNDLGLLAQNSGNRIDIMKDVNYSQMAEILRKPIIDKSDDEIRNEIIKSGIVDSLFFIFETRDLSSISFPFVDVIQQLSYCSNEIDLLIYSKKPYTHLLRLLNHSDFQIIQASILLIYNYLLLRTDSQPSKSHHQHYKEIQAYSGVDKLYTLFKRTDLNKKIIDKAAICLGELYNISALPKSMRIEILNYLKTLIEDSDKQTKTISRNVLENLAQNSESMRTEIINHIIFLVGSHDEFIQDQSNVSIGQLARNSENRFEIIKGIKFGLIAEELRKSYEGSEQQKKKIQNKQEGFCNLLSTLIKVSKDDELRKKIINSGIIDSLLFIFETRDLSSITTPCTDLILQITNGSNEVKMMIYSKKPYPFLLHLLDHSENEIILNSVNSIFNILGFEDKSSQQQQQLQYQHPHFEEVAAISGIEKLYSIFKRKDVNKQVKDKVAICIGILFSSKELQGEMRTEIISHLKTVINSYDSKTRITTRNILEKLAQNSGNYSELLQSIDMKAIAEELKELYEGNEQKKKKTQNKQEGFCILLSTLIKVSKDDQIRKKIINSGIIDSLLFKFETRDLSSITLSQVELFFNLTTGNDEDNLLLYSKNPYPYLLHLLDHSENDIILMSIKTISNILFAGQDSSQLSSEHPHFQTIQQCKGIEKLFSIFKRINNNQIKDNTSINIGLIFRTKSLPDPIQNEIISHLIKIIGDQDKQISTESIIVLSDLACDSEILNYLKTLIEDSDKQTKTISRNVLENLAQDSDINESISNESVKILSDLAQNAENCTEIIKGIKFVLIAEELRQPYEGDEQLKKKIQNKQEGFCILLSILIKVSKDDQLRKKIINSGIVDSLLFIFETRDLSSITLSYIDLFFNLTTGNDEDNLLLYSKNPYPYLLHLLDHSENEIINLAIKSILNILTSGSNSTSSQSEHPHFKTIQSNNRVEKLYTLFTNADTNKEIKDLIAICIGRLFRAKTIPDAIRVEIIDHFIELIGDSDKQTRAEAVIRLSDIAQNTENRTQIIKIIDFISIAEELREPFEGDEESKSEILNKHEGLCNLIYIILHQKKDDQLRKQIINSGVVDSLLSIFGTRELSSITYPLVNTFFQFTDRTTDEVNLLLYSKKPYSQL</sequence>
<dbReference type="InterPro" id="IPR000719">
    <property type="entry name" value="Prot_kinase_dom"/>
</dbReference>
<name>A0A5J4X5J9_9EUKA</name>
<feature type="region of interest" description="Disordered" evidence="6">
    <location>
        <begin position="314"/>
        <end position="342"/>
    </location>
</feature>
<feature type="compositionally biased region" description="Polar residues" evidence="6">
    <location>
        <begin position="314"/>
        <end position="325"/>
    </location>
</feature>
<feature type="domain" description="Protein kinase" evidence="7">
    <location>
        <begin position="1"/>
        <end position="223"/>
    </location>
</feature>